<gene>
    <name evidence="3" type="ORF">TSPGSL018_8765</name>
</gene>
<feature type="non-terminal residue" evidence="3">
    <location>
        <position position="1"/>
    </location>
</feature>
<dbReference type="GO" id="GO:0006396">
    <property type="term" value="P:RNA processing"/>
    <property type="evidence" value="ECO:0007669"/>
    <property type="project" value="TreeGrafter"/>
</dbReference>
<sequence>AAEEVMASLRESGLGVDAMAYTSLMDACLQEGTQSGVARVFELDEEMRANSVAPTAVTYTMLLRACIAKNDADAAFAMYERAAAEGLLLSDSCHNLLIKACTRTGRVDDGVEVVKKVARMHVEIEAPTLNALIRAVAGVSVDRALRLLSLMRTMGMKPSVVTLVDLIDACARDRNPQAALALYRGLRGAMQEMPRSTGSLLITALCRAGDLSNAVEVYGAMMASVTSATADDPAGAEGRAPRRRLRYHCLPTPAARSSVAQLLAQSGHLDRALEAVRHMSAQEGRIGMSEAAACNKEMFQELITRCCRARRIVDALYVFDEWKAGFSALPEERMNTCKLNSAVLAFLEASCRKHSAHQWRVYDVLAMMRRQREVSSQANLDRPEKP</sequence>
<feature type="non-terminal residue" evidence="3">
    <location>
        <position position="386"/>
    </location>
</feature>
<keyword evidence="1" id="KW-0677">Repeat</keyword>
<protein>
    <submittedName>
        <fullName evidence="3">Tpr-like protein</fullName>
    </submittedName>
</protein>
<dbReference type="Pfam" id="PF17177">
    <property type="entry name" value="PPR_long"/>
    <property type="match status" value="1"/>
</dbReference>
<dbReference type="GO" id="GO:0005739">
    <property type="term" value="C:mitochondrion"/>
    <property type="evidence" value="ECO:0007669"/>
    <property type="project" value="TreeGrafter"/>
</dbReference>
<dbReference type="GO" id="GO:0003729">
    <property type="term" value="F:mRNA binding"/>
    <property type="evidence" value="ECO:0007669"/>
    <property type="project" value="TreeGrafter"/>
</dbReference>
<dbReference type="PANTHER" id="PTHR47934:SF6">
    <property type="entry name" value="MITOCHONDRIAL GROUP I INTRON SPLICING FACTOR CCM1-RELATED"/>
    <property type="match status" value="1"/>
</dbReference>
<dbReference type="AlphaFoldDB" id="A0A061RD31"/>
<evidence type="ECO:0000313" key="3">
    <source>
        <dbReference type="EMBL" id="JAC68416.1"/>
    </source>
</evidence>
<dbReference type="InterPro" id="IPR002885">
    <property type="entry name" value="PPR_rpt"/>
</dbReference>
<dbReference type="InterPro" id="IPR033443">
    <property type="entry name" value="PROP1-like_PPR_dom"/>
</dbReference>
<dbReference type="GO" id="GO:0007005">
    <property type="term" value="P:mitochondrion organization"/>
    <property type="evidence" value="ECO:0007669"/>
    <property type="project" value="TreeGrafter"/>
</dbReference>
<dbReference type="InterPro" id="IPR011990">
    <property type="entry name" value="TPR-like_helical_dom_sf"/>
</dbReference>
<proteinExistence type="predicted"/>
<name>A0A061RD31_9CHLO</name>
<organism evidence="3">
    <name type="scientific">Tetraselmis sp. GSL018</name>
    <dbReference type="NCBI Taxonomy" id="582737"/>
    <lineage>
        <taxon>Eukaryota</taxon>
        <taxon>Viridiplantae</taxon>
        <taxon>Chlorophyta</taxon>
        <taxon>core chlorophytes</taxon>
        <taxon>Chlorodendrophyceae</taxon>
        <taxon>Chlorodendrales</taxon>
        <taxon>Chlorodendraceae</taxon>
        <taxon>Tetraselmis</taxon>
    </lineage>
</organism>
<dbReference type="EMBL" id="GBEZ01017969">
    <property type="protein sequence ID" value="JAC68416.1"/>
    <property type="molecule type" value="Transcribed_RNA"/>
</dbReference>
<evidence type="ECO:0000259" key="2">
    <source>
        <dbReference type="Pfam" id="PF17177"/>
    </source>
</evidence>
<evidence type="ECO:0000256" key="1">
    <source>
        <dbReference type="ARBA" id="ARBA00022737"/>
    </source>
</evidence>
<accession>A0A061RD31</accession>
<dbReference type="Pfam" id="PF01535">
    <property type="entry name" value="PPR"/>
    <property type="match status" value="2"/>
</dbReference>
<dbReference type="Gene3D" id="1.25.40.10">
    <property type="entry name" value="Tetratricopeptide repeat domain"/>
    <property type="match status" value="3"/>
</dbReference>
<feature type="domain" description="PROP1-like PPR" evidence="2">
    <location>
        <begin position="11"/>
        <end position="137"/>
    </location>
</feature>
<dbReference type="InterPro" id="IPR051114">
    <property type="entry name" value="Mito_RNA_Proc_CCM1"/>
</dbReference>
<reference evidence="3" key="1">
    <citation type="submission" date="2014-05" db="EMBL/GenBank/DDBJ databases">
        <title>The transcriptome of the halophilic microalga Tetraselmis sp. GSL018 isolated from the Great Salt Lake, Utah.</title>
        <authorList>
            <person name="Jinkerson R.E."/>
            <person name="D'Adamo S."/>
            <person name="Posewitz M.C."/>
        </authorList>
    </citation>
    <scope>NUCLEOTIDE SEQUENCE</scope>
    <source>
        <strain evidence="3">GSL018</strain>
    </source>
</reference>
<dbReference type="PANTHER" id="PTHR47934">
    <property type="entry name" value="PENTATRICOPEPTIDE REPEAT-CONTAINING PROTEIN PET309, MITOCHONDRIAL"/>
    <property type="match status" value="1"/>
</dbReference>